<dbReference type="SUPFAM" id="SSF48403">
    <property type="entry name" value="Ankyrin repeat"/>
    <property type="match status" value="1"/>
</dbReference>
<dbReference type="PROSITE" id="PS50089">
    <property type="entry name" value="ZF_RING_2"/>
    <property type="match status" value="1"/>
</dbReference>
<comment type="caution">
    <text evidence="2">The sequence shown here is derived from an EMBL/GenBank/DDBJ whole genome shotgun (WGS) entry which is preliminary data.</text>
</comment>
<keyword evidence="3" id="KW-1185">Reference proteome</keyword>
<gene>
    <name evidence="2" type="ORF">V5J35_004040</name>
</gene>
<sequence length="736" mass="82799">MGESFYARHDPHYLPDINNIDQHNQNSAPTEPTNLLTVSYIKASAFEQDTGESGTMNGTPPLSPAPLLPVKSSAGMTDDQFTTFKQEGCSLCHETDVTESRLKRSVCKADVIRTLCNHPFHKNCLIKHFSKCLGYRGLSPTCPTCQYNNPVSEEDRLLLESALVRNPPYIPGKPDKEQILKQHKDSPWVPAIQNTCLRMRFETYFDTGHSRYWLKVGATITDEELSELLRWSIKENRLNNVMELFEIGATLESEELSALAEKASDENQLDLLKYLIYQGGSLSADKINHHFREAIKNNNDKCWLETLKDLNAKLPPEELNSYCIEAAKCQSMQMVRRLLSWGAKPTAEDWNDVFRGFADNNHSTATLYLKGMGIEPVTEHCNTGFRNAVAAGCFSDAKMWKSLGAEPNAEKLNILVKEAAQRNDYKTVSTLIEFGAKLNKDEFRDLIQQAAKKGQDQLCLRLLQKGPEATTNDINAFFMRAIKKGDDLLANEWIKLGVELPTETINTLLNHPTGGFYDRNIVRLLMTLGGKPDVNHCNYFFAKAVSDNSTMSFTSDAQYWLDQGASPENKHLMPLCRRFNLGHTINDNTTLKKEANLWADFFTANPALLESSYKQAVDQNAPEFVEAFFVLGFKPSPDCIRSGFSRAATAGNFLSAKKWKKLGKKINVELSTKERDIGFWAAIENKDLKSAKKWKKYIGAKPRLCELNERLSRAQAENDTDMTAKLKSLGAQPATL</sequence>
<evidence type="ECO:0000259" key="1">
    <source>
        <dbReference type="PROSITE" id="PS50089"/>
    </source>
</evidence>
<reference evidence="2 3" key="1">
    <citation type="submission" date="2024-06" db="EMBL/GenBank/DDBJ databases">
        <title>Genomic Encyclopedia of Type Strains, Phase V (KMG-V): Genome sequencing to study the core and pangenomes of soil and plant-associated prokaryotes.</title>
        <authorList>
            <person name="Whitman W."/>
        </authorList>
    </citation>
    <scope>NUCLEOTIDE SEQUENCE [LARGE SCALE GENOMIC DNA]</scope>
    <source>
        <strain evidence="2 3">NE40</strain>
    </source>
</reference>
<dbReference type="InterPro" id="IPR036770">
    <property type="entry name" value="Ankyrin_rpt-contain_sf"/>
</dbReference>
<proteinExistence type="predicted"/>
<dbReference type="Proteomes" id="UP001549366">
    <property type="component" value="Unassembled WGS sequence"/>
</dbReference>
<dbReference type="Gene3D" id="3.30.40.10">
    <property type="entry name" value="Zinc/RING finger domain, C3HC4 (zinc finger)"/>
    <property type="match status" value="1"/>
</dbReference>
<organism evidence="2 3">
    <name type="scientific">Endozoicomonas lisbonensis</name>
    <dbReference type="NCBI Taxonomy" id="3120522"/>
    <lineage>
        <taxon>Bacteria</taxon>
        <taxon>Pseudomonadati</taxon>
        <taxon>Pseudomonadota</taxon>
        <taxon>Gammaproteobacteria</taxon>
        <taxon>Oceanospirillales</taxon>
        <taxon>Endozoicomonadaceae</taxon>
        <taxon>Endozoicomonas</taxon>
    </lineage>
</organism>
<dbReference type="InterPro" id="IPR001841">
    <property type="entry name" value="Znf_RING"/>
</dbReference>
<evidence type="ECO:0000313" key="2">
    <source>
        <dbReference type="EMBL" id="MET4758848.1"/>
    </source>
</evidence>
<evidence type="ECO:0000313" key="3">
    <source>
        <dbReference type="Proteomes" id="UP001549366"/>
    </source>
</evidence>
<dbReference type="SUPFAM" id="SSF57850">
    <property type="entry name" value="RING/U-box"/>
    <property type="match status" value="1"/>
</dbReference>
<protein>
    <recommendedName>
        <fullName evidence="1">RING-type domain-containing protein</fullName>
    </recommendedName>
</protein>
<dbReference type="InterPro" id="IPR013083">
    <property type="entry name" value="Znf_RING/FYVE/PHD"/>
</dbReference>
<dbReference type="Gene3D" id="1.25.40.20">
    <property type="entry name" value="Ankyrin repeat-containing domain"/>
    <property type="match status" value="1"/>
</dbReference>
<dbReference type="SMART" id="SM00184">
    <property type="entry name" value="RING"/>
    <property type="match status" value="1"/>
</dbReference>
<dbReference type="EMBL" id="JBEWTB010000002">
    <property type="protein sequence ID" value="MET4758848.1"/>
    <property type="molecule type" value="Genomic_DNA"/>
</dbReference>
<dbReference type="CDD" id="cd16448">
    <property type="entry name" value="RING-H2"/>
    <property type="match status" value="1"/>
</dbReference>
<accession>A0ABV2SPL1</accession>
<feature type="domain" description="RING-type" evidence="1">
    <location>
        <begin position="89"/>
        <end position="146"/>
    </location>
</feature>
<name>A0ABV2SPL1_9GAMM</name>